<sequence length="201" mass="21841">MLQEPYVREPPLGDGRFRKGFDGKSTKSTAKGPRPQDRLPTAVGSRRSVSPAASAAAYLHRQCEGLAAANVCKQMDTIGRGRAVMHSRKLHDGEAGLAGVQFWSNISSIRVTGPERSRTPVVIPRCEHDVGESLLHPLHHQLCVVMETCRHRHRHSSSSGTERRLSDSKAARVSKGAENGDVPSVVIGDEIVWLAREGVAV</sequence>
<accession>A0AAI9YNZ2</accession>
<protein>
    <submittedName>
        <fullName evidence="2">Uncharacterized protein</fullName>
    </submittedName>
</protein>
<dbReference type="Proteomes" id="UP001240678">
    <property type="component" value="Unassembled WGS sequence"/>
</dbReference>
<dbReference type="AlphaFoldDB" id="A0AAI9YNZ2"/>
<feature type="compositionally biased region" description="Basic and acidic residues" evidence="1">
    <location>
        <begin position="161"/>
        <end position="170"/>
    </location>
</feature>
<dbReference type="EMBL" id="MOOE01000014">
    <property type="protein sequence ID" value="KAK1517879.1"/>
    <property type="molecule type" value="Genomic_DNA"/>
</dbReference>
<feature type="compositionally biased region" description="Basic and acidic residues" evidence="1">
    <location>
        <begin position="15"/>
        <end position="25"/>
    </location>
</feature>
<evidence type="ECO:0000256" key="1">
    <source>
        <dbReference type="SAM" id="MobiDB-lite"/>
    </source>
</evidence>
<dbReference type="RefSeq" id="XP_060309228.1">
    <property type="nucleotide sequence ID" value="XM_060460285.1"/>
</dbReference>
<evidence type="ECO:0000313" key="3">
    <source>
        <dbReference type="Proteomes" id="UP001240678"/>
    </source>
</evidence>
<keyword evidence="3" id="KW-1185">Reference proteome</keyword>
<feature type="region of interest" description="Disordered" evidence="1">
    <location>
        <begin position="154"/>
        <end position="179"/>
    </location>
</feature>
<name>A0AAI9YNZ2_9PEZI</name>
<dbReference type="GeneID" id="85343832"/>
<feature type="region of interest" description="Disordered" evidence="1">
    <location>
        <begin position="1"/>
        <end position="47"/>
    </location>
</feature>
<reference evidence="2 3" key="1">
    <citation type="submission" date="2016-10" db="EMBL/GenBank/DDBJ databases">
        <title>The genome sequence of Colletotrichum fioriniae PJ7.</title>
        <authorList>
            <person name="Baroncelli R."/>
        </authorList>
    </citation>
    <scope>NUCLEOTIDE SEQUENCE [LARGE SCALE GENOMIC DNA]</scope>
    <source>
        <strain evidence="2 3">IMI 309622</strain>
    </source>
</reference>
<proteinExistence type="predicted"/>
<evidence type="ECO:0000313" key="2">
    <source>
        <dbReference type="EMBL" id="KAK1517879.1"/>
    </source>
</evidence>
<comment type="caution">
    <text evidence="2">The sequence shown here is derived from an EMBL/GenBank/DDBJ whole genome shotgun (WGS) entry which is preliminary data.</text>
</comment>
<organism evidence="2 3">
    <name type="scientific">Colletotrichum costaricense</name>
    <dbReference type="NCBI Taxonomy" id="1209916"/>
    <lineage>
        <taxon>Eukaryota</taxon>
        <taxon>Fungi</taxon>
        <taxon>Dikarya</taxon>
        <taxon>Ascomycota</taxon>
        <taxon>Pezizomycotina</taxon>
        <taxon>Sordariomycetes</taxon>
        <taxon>Hypocreomycetidae</taxon>
        <taxon>Glomerellales</taxon>
        <taxon>Glomerellaceae</taxon>
        <taxon>Colletotrichum</taxon>
        <taxon>Colletotrichum acutatum species complex</taxon>
    </lineage>
</organism>
<gene>
    <name evidence="2" type="ORF">CCOS01_12136</name>
</gene>